<organism evidence="3 4">
    <name type="scientific">Candidatus Magasanikbacteria bacterium RIFOXYC12_FULL_33_11</name>
    <dbReference type="NCBI Taxonomy" id="1798701"/>
    <lineage>
        <taxon>Bacteria</taxon>
        <taxon>Candidatus Magasanikiibacteriota</taxon>
    </lineage>
</organism>
<feature type="chain" id="PRO_5009525827" description="DUF4190 domain-containing protein" evidence="2">
    <location>
        <begin position="26"/>
        <end position="138"/>
    </location>
</feature>
<reference evidence="3 4" key="1">
    <citation type="journal article" date="2016" name="Nat. Commun.">
        <title>Thousands of microbial genomes shed light on interconnected biogeochemical processes in an aquifer system.</title>
        <authorList>
            <person name="Anantharaman K."/>
            <person name="Brown C.T."/>
            <person name="Hug L.A."/>
            <person name="Sharon I."/>
            <person name="Castelle C.J."/>
            <person name="Probst A.J."/>
            <person name="Thomas B.C."/>
            <person name="Singh A."/>
            <person name="Wilkins M.J."/>
            <person name="Karaoz U."/>
            <person name="Brodie E.L."/>
            <person name="Williams K.H."/>
            <person name="Hubbard S.S."/>
            <person name="Banfield J.F."/>
        </authorList>
    </citation>
    <scope>NUCLEOTIDE SEQUENCE [LARGE SCALE GENOMIC DNA]</scope>
</reference>
<sequence length="138" mass="14970">MNKLSKIILTLIFSVLFLSPSFSLAQTNTSTKSTKDSALEQLHAGANGAGLQEQSSDPRIIASRVIKIFLSLLGTMAIFLFVYSGYLLITSHGESEKVTKARKIMTGAVIGMLLILLSFSITNFVGNKLQENINQTSN</sequence>
<protein>
    <recommendedName>
        <fullName evidence="5">DUF4190 domain-containing protein</fullName>
    </recommendedName>
</protein>
<dbReference type="Proteomes" id="UP000178349">
    <property type="component" value="Unassembled WGS sequence"/>
</dbReference>
<dbReference type="InterPro" id="IPR043993">
    <property type="entry name" value="T4SS_pilin"/>
</dbReference>
<keyword evidence="2" id="KW-0732">Signal</keyword>
<keyword evidence="1" id="KW-0812">Transmembrane</keyword>
<keyword evidence="1" id="KW-1133">Transmembrane helix</keyword>
<accession>A0A1F6NQI2</accession>
<evidence type="ECO:0000256" key="1">
    <source>
        <dbReference type="SAM" id="Phobius"/>
    </source>
</evidence>
<evidence type="ECO:0000313" key="3">
    <source>
        <dbReference type="EMBL" id="OGH85864.1"/>
    </source>
</evidence>
<proteinExistence type="predicted"/>
<dbReference type="AlphaFoldDB" id="A0A1F6NQI2"/>
<evidence type="ECO:0000256" key="2">
    <source>
        <dbReference type="SAM" id="SignalP"/>
    </source>
</evidence>
<evidence type="ECO:0000313" key="4">
    <source>
        <dbReference type="Proteomes" id="UP000178349"/>
    </source>
</evidence>
<feature type="transmembrane region" description="Helical" evidence="1">
    <location>
        <begin position="101"/>
        <end position="121"/>
    </location>
</feature>
<name>A0A1F6NQI2_9BACT</name>
<dbReference type="EMBL" id="MFQW01000035">
    <property type="protein sequence ID" value="OGH85864.1"/>
    <property type="molecule type" value="Genomic_DNA"/>
</dbReference>
<keyword evidence="1" id="KW-0472">Membrane</keyword>
<comment type="caution">
    <text evidence="3">The sequence shown here is derived from an EMBL/GenBank/DDBJ whole genome shotgun (WGS) entry which is preliminary data.</text>
</comment>
<dbReference type="Pfam" id="PF18895">
    <property type="entry name" value="T4SS_pilin"/>
    <property type="match status" value="1"/>
</dbReference>
<evidence type="ECO:0008006" key="5">
    <source>
        <dbReference type="Google" id="ProtNLM"/>
    </source>
</evidence>
<feature type="transmembrane region" description="Helical" evidence="1">
    <location>
        <begin position="68"/>
        <end position="89"/>
    </location>
</feature>
<gene>
    <name evidence="3" type="ORF">A2493_02350</name>
</gene>
<feature type="signal peptide" evidence="2">
    <location>
        <begin position="1"/>
        <end position="25"/>
    </location>
</feature>